<dbReference type="SMART" id="SM00360">
    <property type="entry name" value="RRM"/>
    <property type="match status" value="2"/>
</dbReference>
<dbReference type="GO" id="GO:0003729">
    <property type="term" value="F:mRNA binding"/>
    <property type="evidence" value="ECO:0007669"/>
    <property type="project" value="TreeGrafter"/>
</dbReference>
<dbReference type="STRING" id="77020.A0A0M8MYW5"/>
<dbReference type="GeneID" id="28729388"/>
<dbReference type="OrthoDB" id="1049195at2759"/>
<protein>
    <submittedName>
        <fullName evidence="5">Rna-binding protein</fullName>
    </submittedName>
</protein>
<feature type="compositionally biased region" description="Basic and acidic residues" evidence="3">
    <location>
        <begin position="712"/>
        <end position="725"/>
    </location>
</feature>
<dbReference type="PANTHER" id="PTHR23003">
    <property type="entry name" value="RNA RECOGNITION MOTIF RRM DOMAIN CONTAINING PROTEIN"/>
    <property type="match status" value="1"/>
</dbReference>
<keyword evidence="6" id="KW-1185">Reference proteome</keyword>
<dbReference type="PROSITE" id="PS50102">
    <property type="entry name" value="RRM"/>
    <property type="match status" value="2"/>
</dbReference>
<dbReference type="Gene3D" id="3.30.70.330">
    <property type="match status" value="2"/>
</dbReference>
<feature type="region of interest" description="Disordered" evidence="3">
    <location>
        <begin position="90"/>
        <end position="157"/>
    </location>
</feature>
<feature type="compositionally biased region" description="Polar residues" evidence="3">
    <location>
        <begin position="625"/>
        <end position="639"/>
    </location>
</feature>
<feature type="region of interest" description="Disordered" evidence="3">
    <location>
        <begin position="604"/>
        <end position="681"/>
    </location>
</feature>
<evidence type="ECO:0000313" key="6">
    <source>
        <dbReference type="Proteomes" id="UP000037751"/>
    </source>
</evidence>
<dbReference type="GO" id="GO:1990904">
    <property type="term" value="C:ribonucleoprotein complex"/>
    <property type="evidence" value="ECO:0007669"/>
    <property type="project" value="TreeGrafter"/>
</dbReference>
<dbReference type="InterPro" id="IPR050374">
    <property type="entry name" value="RRT5_SRSF_SR"/>
</dbReference>
<dbReference type="GO" id="GO:0005737">
    <property type="term" value="C:cytoplasm"/>
    <property type="evidence" value="ECO:0007669"/>
    <property type="project" value="TreeGrafter"/>
</dbReference>
<feature type="compositionally biased region" description="Basic and acidic residues" evidence="3">
    <location>
        <begin position="137"/>
        <end position="157"/>
    </location>
</feature>
<dbReference type="Pfam" id="PF00076">
    <property type="entry name" value="RRM_1"/>
    <property type="match status" value="2"/>
</dbReference>
<dbReference type="PANTHER" id="PTHR23003:SF64">
    <property type="entry name" value="RRM DOMAIN-CONTAINING PROTEIN"/>
    <property type="match status" value="1"/>
</dbReference>
<reference evidence="5 6" key="1">
    <citation type="submission" date="2015-07" db="EMBL/GenBank/DDBJ databases">
        <title>Draft Genome Sequence of Malassezia furfur CBS1878 and Malassezia pachydermatis CBS1879.</title>
        <authorList>
            <person name="Triana S."/>
            <person name="Ohm R."/>
            <person name="Gonzalez A."/>
            <person name="DeCock H."/>
            <person name="Restrepo S."/>
            <person name="Celis A."/>
        </authorList>
    </citation>
    <scope>NUCLEOTIDE SEQUENCE [LARGE SCALE GENOMIC DNA]</scope>
    <source>
        <strain evidence="5 6">CBS 1879</strain>
    </source>
</reference>
<comment type="caution">
    <text evidence="5">The sequence shown here is derived from an EMBL/GenBank/DDBJ whole genome shotgun (WGS) entry which is preliminary data.</text>
</comment>
<feature type="compositionally biased region" description="Low complexity" evidence="3">
    <location>
        <begin position="295"/>
        <end position="308"/>
    </location>
</feature>
<evidence type="ECO:0000256" key="2">
    <source>
        <dbReference type="PROSITE-ProRule" id="PRU00176"/>
    </source>
</evidence>
<dbReference type="AlphaFoldDB" id="A0A0M8MYW5"/>
<evidence type="ECO:0000256" key="3">
    <source>
        <dbReference type="SAM" id="MobiDB-lite"/>
    </source>
</evidence>
<dbReference type="GO" id="GO:0005634">
    <property type="term" value="C:nucleus"/>
    <property type="evidence" value="ECO:0007669"/>
    <property type="project" value="TreeGrafter"/>
</dbReference>
<gene>
    <name evidence="5" type="ORF">Malapachy_3033</name>
</gene>
<feature type="region of interest" description="Disordered" evidence="3">
    <location>
        <begin position="40"/>
        <end position="60"/>
    </location>
</feature>
<dbReference type="EMBL" id="LGAV01000001">
    <property type="protein sequence ID" value="KOS16500.1"/>
    <property type="molecule type" value="Genomic_DNA"/>
</dbReference>
<dbReference type="RefSeq" id="XP_017994132.1">
    <property type="nucleotide sequence ID" value="XM_018137512.1"/>
</dbReference>
<feature type="compositionally biased region" description="Low complexity" evidence="3">
    <location>
        <begin position="726"/>
        <end position="743"/>
    </location>
</feature>
<feature type="region of interest" description="Disordered" evidence="3">
    <location>
        <begin position="712"/>
        <end position="759"/>
    </location>
</feature>
<dbReference type="Proteomes" id="UP000037751">
    <property type="component" value="Unassembled WGS sequence"/>
</dbReference>
<dbReference type="VEuPathDB" id="FungiDB:Malapachy_3033"/>
<dbReference type="InterPro" id="IPR035979">
    <property type="entry name" value="RBD_domain_sf"/>
</dbReference>
<feature type="domain" description="RRM" evidence="4">
    <location>
        <begin position="177"/>
        <end position="264"/>
    </location>
</feature>
<organism evidence="5 6">
    <name type="scientific">Malassezia pachydermatis</name>
    <dbReference type="NCBI Taxonomy" id="77020"/>
    <lineage>
        <taxon>Eukaryota</taxon>
        <taxon>Fungi</taxon>
        <taxon>Dikarya</taxon>
        <taxon>Basidiomycota</taxon>
        <taxon>Ustilaginomycotina</taxon>
        <taxon>Malasseziomycetes</taxon>
        <taxon>Malasseziales</taxon>
        <taxon>Malasseziaceae</taxon>
        <taxon>Malassezia</taxon>
    </lineage>
</organism>
<feature type="region of interest" description="Disordered" evidence="3">
    <location>
        <begin position="559"/>
        <end position="579"/>
    </location>
</feature>
<dbReference type="SUPFAM" id="SSF54928">
    <property type="entry name" value="RNA-binding domain, RBD"/>
    <property type="match status" value="2"/>
</dbReference>
<keyword evidence="1 2" id="KW-0694">RNA-binding</keyword>
<feature type="compositionally biased region" description="Low complexity" evidence="3">
    <location>
        <begin position="667"/>
        <end position="678"/>
    </location>
</feature>
<evidence type="ECO:0000313" key="5">
    <source>
        <dbReference type="EMBL" id="KOS16500.1"/>
    </source>
</evidence>
<name>A0A0M8MYW5_9BASI</name>
<feature type="compositionally biased region" description="Polar residues" evidence="3">
    <location>
        <begin position="657"/>
        <end position="666"/>
    </location>
</feature>
<evidence type="ECO:0000259" key="4">
    <source>
        <dbReference type="PROSITE" id="PS50102"/>
    </source>
</evidence>
<evidence type="ECO:0000256" key="1">
    <source>
        <dbReference type="ARBA" id="ARBA00022884"/>
    </source>
</evidence>
<feature type="region of interest" description="Disordered" evidence="3">
    <location>
        <begin position="272"/>
        <end position="308"/>
    </location>
</feature>
<feature type="compositionally biased region" description="Polar residues" evidence="3">
    <location>
        <begin position="108"/>
        <end position="119"/>
    </location>
</feature>
<dbReference type="FunFam" id="3.30.70.330:FF:000145">
    <property type="entry name" value="Putative RNP domain-containing protein"/>
    <property type="match status" value="1"/>
</dbReference>
<feature type="domain" description="RRM" evidence="4">
    <location>
        <begin position="317"/>
        <end position="394"/>
    </location>
</feature>
<accession>A0A0M8MYW5</accession>
<dbReference type="InterPro" id="IPR012677">
    <property type="entry name" value="Nucleotide-bd_a/b_plait_sf"/>
</dbReference>
<dbReference type="InterPro" id="IPR000504">
    <property type="entry name" value="RRM_dom"/>
</dbReference>
<sequence length="759" mass="80723">MRFVRSHDNAPRPLSLNGTQEVNIHAYPHSAPGLVALDAKSTSPRRSDAGHSSAALSDASTSSLIAPYPCSSHHASHGSGIALPSTADDALLRTHPTGSPSAAFAALSRSSHAQPQRPSSAVDLQFPLTSPFLPERTSSRAEHTRPRARRPADDTDASHVTLHGAAAGAHAAGDQRTQLVVQNLPPHVRWQDIKDLFRRAGTVLRADVHAPAPLVSTHNGERRSSLSATGTVLFATEEDAYRAIDTLHGYTWHGRVLDVRLDESITVNEAERDRTFGSTSSHSVPPRPSFPSNAPWPTHPTSSTSMPSSTVLPYPGRVLFVGNLPFHCQWQDLKDLFRAAGNIQRADVALNADGRSRGFGTVLFASPEDAQTAVRLYHCYEYSGRILKVHFDRHALYGPVSAGIPTDPSQYTAAFQVNMGPMAPAPPPPSMPPTLPHGMLDMEDGWPVPRPDVMPPTAAAAAASSVAPAPPTHHPGRINIPPMGPMGAMTPTSLHMTLTPGIPNYVIQSVLETPPVYPYMMSPGVAFNSAPMTMGLSSYMGNGIAPPGPTMDTMHAPTTTLPPTPHWSQPPRPRAQASSFAHMAGTHMDTPIAKRSHDVLAPVGTQRERDESGYPFPVTDADLSTAASSPTEPHSTLPSLPSAAETQAPPAEWNEDVSPTNTSAPTSKESSSLSMSSSTRELTEAIAKLSVHGTARTKRTSNTNERVAAEAAMDRFRRNVAEKDPSAAATTRSSVSSSTSSTSLRGGSVDLSVAPVRQE</sequence>
<feature type="compositionally biased region" description="Pro residues" evidence="3">
    <location>
        <begin position="560"/>
        <end position="573"/>
    </location>
</feature>
<proteinExistence type="predicted"/>